<keyword evidence="3" id="KW-1185">Reference proteome</keyword>
<evidence type="ECO:0000313" key="3">
    <source>
        <dbReference type="Proteomes" id="UP000248961"/>
    </source>
</evidence>
<proteinExistence type="predicted"/>
<name>A0A395HLD7_ASPHC</name>
<dbReference type="GeneID" id="37201540"/>
<gene>
    <name evidence="2" type="ORF">BO97DRAFT_428055</name>
</gene>
<reference evidence="2 3" key="1">
    <citation type="submission" date="2018-02" db="EMBL/GenBank/DDBJ databases">
        <title>The genomes of Aspergillus section Nigri reveals drivers in fungal speciation.</title>
        <authorList>
            <consortium name="DOE Joint Genome Institute"/>
            <person name="Vesth T.C."/>
            <person name="Nybo J."/>
            <person name="Theobald S."/>
            <person name="Brandl J."/>
            <person name="Frisvad J.C."/>
            <person name="Nielsen K.F."/>
            <person name="Lyhne E.K."/>
            <person name="Kogle M.E."/>
            <person name="Kuo A."/>
            <person name="Riley R."/>
            <person name="Clum A."/>
            <person name="Nolan M."/>
            <person name="Lipzen A."/>
            <person name="Salamov A."/>
            <person name="Henrissat B."/>
            <person name="Wiebenga A."/>
            <person name="De vries R.P."/>
            <person name="Grigoriev I.V."/>
            <person name="Mortensen U.H."/>
            <person name="Andersen M.R."/>
            <person name="Baker S.E."/>
        </authorList>
    </citation>
    <scope>NUCLEOTIDE SEQUENCE [LARGE SCALE GENOMIC DNA]</scope>
    <source>
        <strain evidence="2 3">CBS 101889</strain>
    </source>
</reference>
<evidence type="ECO:0000313" key="2">
    <source>
        <dbReference type="EMBL" id="RAL08741.1"/>
    </source>
</evidence>
<organism evidence="2 3">
    <name type="scientific">Aspergillus homomorphus (strain CBS 101889)</name>
    <dbReference type="NCBI Taxonomy" id="1450537"/>
    <lineage>
        <taxon>Eukaryota</taxon>
        <taxon>Fungi</taxon>
        <taxon>Dikarya</taxon>
        <taxon>Ascomycota</taxon>
        <taxon>Pezizomycotina</taxon>
        <taxon>Eurotiomycetes</taxon>
        <taxon>Eurotiomycetidae</taxon>
        <taxon>Eurotiales</taxon>
        <taxon>Aspergillaceae</taxon>
        <taxon>Aspergillus</taxon>
        <taxon>Aspergillus subgen. Circumdati</taxon>
    </lineage>
</organism>
<dbReference type="EMBL" id="KZ824310">
    <property type="protein sequence ID" value="RAL08741.1"/>
    <property type="molecule type" value="Genomic_DNA"/>
</dbReference>
<dbReference type="AlphaFoldDB" id="A0A395HLD7"/>
<dbReference type="VEuPathDB" id="FungiDB:BO97DRAFT_428055"/>
<sequence>MSESESAELFTEISAALEQVNPGLSAGGGSNPVISKCKVDKYICPRVTGVGEPLCSMKGDGVEFIQGRIRPDNVNHKPIIEAILIQSRGIRPVRPCTQIPSEERKFPVSIHVPNKFRGICGNCKASDRKTNCEAMEDGSIAAPLLRPKDAWCHLLFEPRDSDDHEPDPSVWICRRNPAPRSRSRTHALAISNRARSLSVPSKTPAALNRRKTTRRRARTIETDHIPERDASNCESDMQRPYFRIRLDLQRGKMDDELSNLLHTDVVAVGSMVGASGIGERSAL</sequence>
<evidence type="ECO:0000256" key="1">
    <source>
        <dbReference type="SAM" id="MobiDB-lite"/>
    </source>
</evidence>
<dbReference type="InterPro" id="IPR022190">
    <property type="entry name" value="DUF3716"/>
</dbReference>
<dbReference type="Proteomes" id="UP000248961">
    <property type="component" value="Unassembled WGS sequence"/>
</dbReference>
<dbReference type="OrthoDB" id="4492267at2759"/>
<feature type="region of interest" description="Disordered" evidence="1">
    <location>
        <begin position="193"/>
        <end position="216"/>
    </location>
</feature>
<dbReference type="RefSeq" id="XP_025547895.1">
    <property type="nucleotide sequence ID" value="XM_025697251.1"/>
</dbReference>
<dbReference type="Pfam" id="PF12511">
    <property type="entry name" value="DUF3716"/>
    <property type="match status" value="1"/>
</dbReference>
<accession>A0A395HLD7</accession>
<protein>
    <submittedName>
        <fullName evidence="2">Uncharacterized protein</fullName>
    </submittedName>
</protein>